<comment type="caution">
    <text evidence="1">The sequence shown here is derived from an EMBL/GenBank/DDBJ whole genome shotgun (WGS) entry which is preliminary data.</text>
</comment>
<evidence type="ECO:0000313" key="1">
    <source>
        <dbReference type="EMBL" id="OAI17891.1"/>
    </source>
</evidence>
<evidence type="ECO:0000313" key="2">
    <source>
        <dbReference type="Proteomes" id="UP000078476"/>
    </source>
</evidence>
<dbReference type="SUPFAM" id="SSF53756">
    <property type="entry name" value="UDP-Glycosyltransferase/glycogen phosphorylase"/>
    <property type="match status" value="1"/>
</dbReference>
<organism evidence="1 2">
    <name type="scientific">Methylomonas lenta</name>
    <dbReference type="NCBI Taxonomy" id="980561"/>
    <lineage>
        <taxon>Bacteria</taxon>
        <taxon>Pseudomonadati</taxon>
        <taxon>Pseudomonadota</taxon>
        <taxon>Gammaproteobacteria</taxon>
        <taxon>Methylococcales</taxon>
        <taxon>Methylococcaceae</taxon>
        <taxon>Methylomonas</taxon>
    </lineage>
</organism>
<protein>
    <recommendedName>
        <fullName evidence="3">Glycosyl transferase family 1 domain-containing protein</fullName>
    </recommendedName>
</protein>
<accession>A0A177NJ40</accession>
<name>A0A177NJ40_9GAMM</name>
<evidence type="ECO:0008006" key="3">
    <source>
        <dbReference type="Google" id="ProtNLM"/>
    </source>
</evidence>
<dbReference type="RefSeq" id="WP_066979597.1">
    <property type="nucleotide sequence ID" value="NZ_LUUI01000084.1"/>
</dbReference>
<dbReference type="AlphaFoldDB" id="A0A177NJ40"/>
<sequence length="72" mass="7975">MAGESADIVKQNEAGLVFEPEDSDALYQYLLKLKSDTQLYATLKTNGLAAAKKYDRTHLANEFLGLLSDLPR</sequence>
<dbReference type="STRING" id="980561.A1359_05440"/>
<dbReference type="Proteomes" id="UP000078476">
    <property type="component" value="Unassembled WGS sequence"/>
</dbReference>
<reference evidence="1 2" key="1">
    <citation type="submission" date="2016-03" db="EMBL/GenBank/DDBJ databases">
        <authorList>
            <person name="Ploux O."/>
        </authorList>
    </citation>
    <scope>NUCLEOTIDE SEQUENCE [LARGE SCALE GENOMIC DNA]</scope>
    <source>
        <strain evidence="1 2">R-45370</strain>
    </source>
</reference>
<dbReference type="Gene3D" id="3.40.50.2000">
    <property type="entry name" value="Glycogen Phosphorylase B"/>
    <property type="match status" value="1"/>
</dbReference>
<proteinExistence type="predicted"/>
<dbReference type="EMBL" id="LUUI01000084">
    <property type="protein sequence ID" value="OAI17891.1"/>
    <property type="molecule type" value="Genomic_DNA"/>
</dbReference>
<gene>
    <name evidence="1" type="ORF">A1359_05440</name>
</gene>
<keyword evidence="2" id="KW-1185">Reference proteome</keyword>
<dbReference type="OrthoDB" id="9795746at2"/>